<evidence type="ECO:0000313" key="1">
    <source>
        <dbReference type="EMBL" id="SVD12351.1"/>
    </source>
</evidence>
<feature type="non-terminal residue" evidence="1">
    <location>
        <position position="93"/>
    </location>
</feature>
<dbReference type="InterPro" id="IPR008969">
    <property type="entry name" value="CarboxyPept-like_regulatory"/>
</dbReference>
<protein>
    <recommendedName>
        <fullName evidence="2">TonB-dependent receptor plug domain-containing protein</fullName>
    </recommendedName>
</protein>
<dbReference type="AlphaFoldDB" id="A0A382STW5"/>
<sequence length="93" mass="10181">MLWTQSVSGTVSDRVTQGKLSGVNITIVGSDRGASSSENGTYEIDISGFDINQQIKFQHIGYDELLLTISELTTLTDVKMNPRVLQFEAIETA</sequence>
<dbReference type="SUPFAM" id="SSF49464">
    <property type="entry name" value="Carboxypeptidase regulatory domain-like"/>
    <property type="match status" value="1"/>
</dbReference>
<reference evidence="1" key="1">
    <citation type="submission" date="2018-05" db="EMBL/GenBank/DDBJ databases">
        <authorList>
            <person name="Lanie J.A."/>
            <person name="Ng W.-L."/>
            <person name="Kazmierczak K.M."/>
            <person name="Andrzejewski T.M."/>
            <person name="Davidsen T.M."/>
            <person name="Wayne K.J."/>
            <person name="Tettelin H."/>
            <person name="Glass J.I."/>
            <person name="Rusch D."/>
            <person name="Podicherti R."/>
            <person name="Tsui H.-C.T."/>
            <person name="Winkler M.E."/>
        </authorList>
    </citation>
    <scope>NUCLEOTIDE SEQUENCE</scope>
</reference>
<proteinExistence type="predicted"/>
<name>A0A382STW5_9ZZZZ</name>
<organism evidence="1">
    <name type="scientific">marine metagenome</name>
    <dbReference type="NCBI Taxonomy" id="408172"/>
    <lineage>
        <taxon>unclassified sequences</taxon>
        <taxon>metagenomes</taxon>
        <taxon>ecological metagenomes</taxon>
    </lineage>
</organism>
<accession>A0A382STW5</accession>
<gene>
    <name evidence="1" type="ORF">METZ01_LOCUS365205</name>
</gene>
<dbReference type="EMBL" id="UINC01130950">
    <property type="protein sequence ID" value="SVD12351.1"/>
    <property type="molecule type" value="Genomic_DNA"/>
</dbReference>
<evidence type="ECO:0008006" key="2">
    <source>
        <dbReference type="Google" id="ProtNLM"/>
    </source>
</evidence>
<dbReference type="Pfam" id="PF13715">
    <property type="entry name" value="CarbopepD_reg_2"/>
    <property type="match status" value="1"/>
</dbReference>
<dbReference type="Gene3D" id="2.60.40.1120">
    <property type="entry name" value="Carboxypeptidase-like, regulatory domain"/>
    <property type="match status" value="1"/>
</dbReference>